<evidence type="ECO:0000256" key="5">
    <source>
        <dbReference type="SAM" id="MobiDB-lite"/>
    </source>
</evidence>
<evidence type="ECO:0000256" key="1">
    <source>
        <dbReference type="ARBA" id="ARBA00022729"/>
    </source>
</evidence>
<evidence type="ECO:0000313" key="7">
    <source>
        <dbReference type="Ensembl" id="ENSMCSP00000013451.1"/>
    </source>
</evidence>
<reference evidence="7" key="1">
    <citation type="submission" date="2025-08" db="UniProtKB">
        <authorList>
            <consortium name="Ensembl"/>
        </authorList>
    </citation>
    <scope>IDENTIFICATION</scope>
</reference>
<protein>
    <recommendedName>
        <fullName evidence="6">Ig-like domain-containing protein</fullName>
    </recommendedName>
</protein>
<dbReference type="SMART" id="SM00409">
    <property type="entry name" value="IG"/>
    <property type="match status" value="2"/>
</dbReference>
<keyword evidence="2" id="KW-1015">Disulfide bond</keyword>
<name>A0A8C5TZG4_9PASS</name>
<dbReference type="AlphaFoldDB" id="A0A8C5TZG4"/>
<evidence type="ECO:0000313" key="8">
    <source>
        <dbReference type="Proteomes" id="UP000694560"/>
    </source>
</evidence>
<proteinExistence type="predicted"/>
<sequence>MSLPHLHAGQPFELHQPQDKVSVALGQTLTLNCTTSGAAPTGAVRWLKGWYSGNKTIYDQRDEPPPRMMRAVAESNTDFTIHIRDFQPDDVGTYYCVKFRKSNLGGEEVFRHGSGTEVSVYGDDPKLWLCLPQSKVSVLAGQTLTLNCTTSGVGSPGAVRWLKGWDSGNKTIYDQRNEPQPQPRVMRAVVGSNTDFTIHIRDVQPEDMGTYYCVKFRKGILGVEEVFQRGSGTEVSVQGEWGSWTEPGTSSTPSLPSSPQCGSAR</sequence>
<evidence type="ECO:0000259" key="6">
    <source>
        <dbReference type="PROSITE" id="PS50835"/>
    </source>
</evidence>
<feature type="domain" description="Ig-like" evidence="6">
    <location>
        <begin position="11"/>
        <end position="96"/>
    </location>
</feature>
<accession>A0A8C5TZG4</accession>
<dbReference type="Proteomes" id="UP000694560">
    <property type="component" value="Unplaced"/>
</dbReference>
<keyword evidence="4" id="KW-0393">Immunoglobulin domain</keyword>
<dbReference type="InterPro" id="IPR003599">
    <property type="entry name" value="Ig_sub"/>
</dbReference>
<dbReference type="Gene3D" id="2.60.40.10">
    <property type="entry name" value="Immunoglobulins"/>
    <property type="match status" value="2"/>
</dbReference>
<dbReference type="InterPro" id="IPR013783">
    <property type="entry name" value="Ig-like_fold"/>
</dbReference>
<feature type="domain" description="Ig-like" evidence="6">
    <location>
        <begin position="125"/>
        <end position="213"/>
    </location>
</feature>
<feature type="region of interest" description="Disordered" evidence="5">
    <location>
        <begin position="238"/>
        <end position="265"/>
    </location>
</feature>
<keyword evidence="3" id="KW-0325">Glycoprotein</keyword>
<dbReference type="PANTHER" id="PTHR19971">
    <property type="entry name" value="SIGNAL-REGULATORY PROTEIN BETA"/>
    <property type="match status" value="1"/>
</dbReference>
<feature type="compositionally biased region" description="Low complexity" evidence="5">
    <location>
        <begin position="245"/>
        <end position="259"/>
    </location>
</feature>
<dbReference type="InterPro" id="IPR007110">
    <property type="entry name" value="Ig-like_dom"/>
</dbReference>
<evidence type="ECO:0000256" key="2">
    <source>
        <dbReference type="ARBA" id="ARBA00023157"/>
    </source>
</evidence>
<dbReference type="SMART" id="SM00408">
    <property type="entry name" value="IGc2"/>
    <property type="match status" value="2"/>
</dbReference>
<keyword evidence="1" id="KW-0732">Signal</keyword>
<dbReference type="InterPro" id="IPR013106">
    <property type="entry name" value="Ig_V-set"/>
</dbReference>
<dbReference type="PROSITE" id="PS50835">
    <property type="entry name" value="IG_LIKE"/>
    <property type="match status" value="2"/>
</dbReference>
<dbReference type="InterPro" id="IPR003598">
    <property type="entry name" value="Ig_sub2"/>
</dbReference>
<dbReference type="InterPro" id="IPR051755">
    <property type="entry name" value="Ig-like_CS_Receptor"/>
</dbReference>
<evidence type="ECO:0000256" key="3">
    <source>
        <dbReference type="ARBA" id="ARBA00023180"/>
    </source>
</evidence>
<dbReference type="SUPFAM" id="SSF48726">
    <property type="entry name" value="Immunoglobulin"/>
    <property type="match status" value="2"/>
</dbReference>
<evidence type="ECO:0000256" key="4">
    <source>
        <dbReference type="ARBA" id="ARBA00023319"/>
    </source>
</evidence>
<organism evidence="7 8">
    <name type="scientific">Malurus cyaneus samueli</name>
    <dbReference type="NCBI Taxonomy" id="2593467"/>
    <lineage>
        <taxon>Eukaryota</taxon>
        <taxon>Metazoa</taxon>
        <taxon>Chordata</taxon>
        <taxon>Craniata</taxon>
        <taxon>Vertebrata</taxon>
        <taxon>Euteleostomi</taxon>
        <taxon>Archelosauria</taxon>
        <taxon>Archosauria</taxon>
        <taxon>Dinosauria</taxon>
        <taxon>Saurischia</taxon>
        <taxon>Theropoda</taxon>
        <taxon>Coelurosauria</taxon>
        <taxon>Aves</taxon>
        <taxon>Neognathae</taxon>
        <taxon>Neoaves</taxon>
        <taxon>Telluraves</taxon>
        <taxon>Australaves</taxon>
        <taxon>Passeriformes</taxon>
        <taxon>Meliphagoidea</taxon>
        <taxon>Maluridae</taxon>
        <taxon>Malurus</taxon>
    </lineage>
</organism>
<dbReference type="Ensembl" id="ENSMCST00000013804.1">
    <property type="protein sequence ID" value="ENSMCSP00000013451.1"/>
    <property type="gene ID" value="ENSMCSG00000009528.1"/>
</dbReference>
<dbReference type="InterPro" id="IPR036179">
    <property type="entry name" value="Ig-like_dom_sf"/>
</dbReference>
<reference evidence="7" key="2">
    <citation type="submission" date="2025-09" db="UniProtKB">
        <authorList>
            <consortium name="Ensembl"/>
        </authorList>
    </citation>
    <scope>IDENTIFICATION</scope>
</reference>
<dbReference type="FunFam" id="2.60.40.10:FF:000295">
    <property type="entry name" value="Tyrosine-protein phosphatase non-receptor type substrate 1"/>
    <property type="match status" value="2"/>
</dbReference>
<dbReference type="SMART" id="SM00406">
    <property type="entry name" value="IGv"/>
    <property type="match status" value="2"/>
</dbReference>
<dbReference type="Pfam" id="PF07686">
    <property type="entry name" value="V-set"/>
    <property type="match status" value="2"/>
</dbReference>
<keyword evidence="8" id="KW-1185">Reference proteome</keyword>